<dbReference type="SMART" id="SM00947">
    <property type="entry name" value="Pro_CA"/>
    <property type="match status" value="1"/>
</dbReference>
<keyword evidence="6 8" id="KW-0456">Lyase</keyword>
<dbReference type="EMBL" id="BAAAEW010000042">
    <property type="protein sequence ID" value="GAA0765641.1"/>
    <property type="molecule type" value="Genomic_DNA"/>
</dbReference>
<accession>A0ABP3VQ12</accession>
<dbReference type="InterPro" id="IPR001765">
    <property type="entry name" value="Carbonic_anhydrase"/>
</dbReference>
<dbReference type="PROSITE" id="PS00704">
    <property type="entry name" value="PROK_CO2_ANHYDRASE_1"/>
    <property type="match status" value="1"/>
</dbReference>
<dbReference type="CDD" id="cd00883">
    <property type="entry name" value="beta_CA_cladeA"/>
    <property type="match status" value="1"/>
</dbReference>
<comment type="similarity">
    <text evidence="2 8">Belongs to the beta-class carbonic anhydrase family.</text>
</comment>
<dbReference type="EC" id="4.2.1.1" evidence="3 8"/>
<protein>
    <recommendedName>
        <fullName evidence="3 8">Carbonic anhydrase</fullName>
        <ecNumber evidence="3 8">4.2.1.1</ecNumber>
    </recommendedName>
    <alternativeName>
        <fullName evidence="8">Carbonate dehydratase</fullName>
    </alternativeName>
</protein>
<keyword evidence="4" id="KW-0479">Metal-binding</keyword>
<dbReference type="InterPro" id="IPR015892">
    <property type="entry name" value="Carbonic_anhydrase_CS"/>
</dbReference>
<evidence type="ECO:0000256" key="3">
    <source>
        <dbReference type="ARBA" id="ARBA00012925"/>
    </source>
</evidence>
<evidence type="ECO:0000313" key="10">
    <source>
        <dbReference type="Proteomes" id="UP001500279"/>
    </source>
</evidence>
<keyword evidence="10" id="KW-1185">Reference proteome</keyword>
<comment type="catalytic activity">
    <reaction evidence="7 8">
        <text>hydrogencarbonate + H(+) = CO2 + H2O</text>
        <dbReference type="Rhea" id="RHEA:10748"/>
        <dbReference type="ChEBI" id="CHEBI:15377"/>
        <dbReference type="ChEBI" id="CHEBI:15378"/>
        <dbReference type="ChEBI" id="CHEBI:16526"/>
        <dbReference type="ChEBI" id="CHEBI:17544"/>
        <dbReference type="EC" id="4.2.1.1"/>
    </reaction>
</comment>
<proteinExistence type="inferred from homology"/>
<dbReference type="InterPro" id="IPR036874">
    <property type="entry name" value="Carbonic_anhydrase_sf"/>
</dbReference>
<comment type="function">
    <text evidence="8">Reversible hydration of carbon dioxide.</text>
</comment>
<dbReference type="PANTHER" id="PTHR11002">
    <property type="entry name" value="CARBONIC ANHYDRASE"/>
    <property type="match status" value="1"/>
</dbReference>
<sequence>MSRTKRLLVENVAWANELAQVDAGFFSTLAQGQSPGVLWIGCSDSRVPAEAITNAGPGELFVHRNIANLVPTDDANTMSVLEYAVGVLRVAHVIICGHSGCGGVRAALAGVPDGMPHLTRRIAPLCMLAHGHLAELGTLPEAARADRLAELSVLEQVRQVRATALVRHAEPRPRVHGWMFDLHSGRLRVLDDEDAADGANGPAALQAA</sequence>
<dbReference type="Pfam" id="PF00484">
    <property type="entry name" value="Pro_CA"/>
    <property type="match status" value="1"/>
</dbReference>
<dbReference type="PROSITE" id="PS00705">
    <property type="entry name" value="PROK_CO2_ANHYDRASE_2"/>
    <property type="match status" value="1"/>
</dbReference>
<comment type="cofactor">
    <cofactor evidence="1">
        <name>Zn(2+)</name>
        <dbReference type="ChEBI" id="CHEBI:29105"/>
    </cofactor>
</comment>
<dbReference type="Proteomes" id="UP001500279">
    <property type="component" value="Unassembled WGS sequence"/>
</dbReference>
<name>A0ABP3VQ12_9BURK</name>
<evidence type="ECO:0000313" key="9">
    <source>
        <dbReference type="EMBL" id="GAA0765641.1"/>
    </source>
</evidence>
<organism evidence="9 10">
    <name type="scientific">Ideonella azotifigens</name>
    <dbReference type="NCBI Taxonomy" id="513160"/>
    <lineage>
        <taxon>Bacteria</taxon>
        <taxon>Pseudomonadati</taxon>
        <taxon>Pseudomonadota</taxon>
        <taxon>Betaproteobacteria</taxon>
        <taxon>Burkholderiales</taxon>
        <taxon>Sphaerotilaceae</taxon>
        <taxon>Ideonella</taxon>
    </lineage>
</organism>
<evidence type="ECO:0000256" key="8">
    <source>
        <dbReference type="RuleBase" id="RU003956"/>
    </source>
</evidence>
<reference evidence="10" key="1">
    <citation type="journal article" date="2019" name="Int. J. Syst. Evol. Microbiol.">
        <title>The Global Catalogue of Microorganisms (GCM) 10K type strain sequencing project: providing services to taxonomists for standard genome sequencing and annotation.</title>
        <authorList>
            <consortium name="The Broad Institute Genomics Platform"/>
            <consortium name="The Broad Institute Genome Sequencing Center for Infectious Disease"/>
            <person name="Wu L."/>
            <person name="Ma J."/>
        </authorList>
    </citation>
    <scope>NUCLEOTIDE SEQUENCE [LARGE SCALE GENOMIC DNA]</scope>
    <source>
        <strain evidence="10">JCM 15503</strain>
    </source>
</reference>
<comment type="caution">
    <text evidence="9">The sequence shown here is derived from an EMBL/GenBank/DDBJ whole genome shotgun (WGS) entry which is preliminary data.</text>
</comment>
<evidence type="ECO:0000256" key="7">
    <source>
        <dbReference type="ARBA" id="ARBA00048348"/>
    </source>
</evidence>
<evidence type="ECO:0000256" key="5">
    <source>
        <dbReference type="ARBA" id="ARBA00022833"/>
    </source>
</evidence>
<evidence type="ECO:0000256" key="6">
    <source>
        <dbReference type="ARBA" id="ARBA00023239"/>
    </source>
</evidence>
<evidence type="ECO:0000256" key="2">
    <source>
        <dbReference type="ARBA" id="ARBA00006217"/>
    </source>
</evidence>
<evidence type="ECO:0000256" key="1">
    <source>
        <dbReference type="ARBA" id="ARBA00001947"/>
    </source>
</evidence>
<dbReference type="RefSeq" id="WP_141291509.1">
    <property type="nucleotide sequence ID" value="NZ_BAAAEW010000042.1"/>
</dbReference>
<dbReference type="Gene3D" id="3.40.1050.10">
    <property type="entry name" value="Carbonic anhydrase"/>
    <property type="match status" value="1"/>
</dbReference>
<dbReference type="SUPFAM" id="SSF53056">
    <property type="entry name" value="beta-carbonic anhydrase, cab"/>
    <property type="match status" value="1"/>
</dbReference>
<gene>
    <name evidence="9" type="ORF">GCM10009107_52960</name>
</gene>
<dbReference type="PANTHER" id="PTHR11002:SF76">
    <property type="entry name" value="CARBONIC ANHYDRASE"/>
    <property type="match status" value="1"/>
</dbReference>
<keyword evidence="5 8" id="KW-0862">Zinc</keyword>
<evidence type="ECO:0000256" key="4">
    <source>
        <dbReference type="ARBA" id="ARBA00022723"/>
    </source>
</evidence>